<dbReference type="EMBL" id="BAAADS010000016">
    <property type="protein sequence ID" value="GAA0604649.1"/>
    <property type="molecule type" value="Genomic_DNA"/>
</dbReference>
<organism evidence="3 4">
    <name type="scientific">Virgibacillus siamensis</name>
    <dbReference type="NCBI Taxonomy" id="480071"/>
    <lineage>
        <taxon>Bacteria</taxon>
        <taxon>Bacillati</taxon>
        <taxon>Bacillota</taxon>
        <taxon>Bacilli</taxon>
        <taxon>Bacillales</taxon>
        <taxon>Bacillaceae</taxon>
        <taxon>Virgibacillus</taxon>
    </lineage>
</organism>
<feature type="signal peptide" evidence="2">
    <location>
        <begin position="1"/>
        <end position="25"/>
    </location>
</feature>
<feature type="chain" id="PRO_5045313859" evidence="2">
    <location>
        <begin position="26"/>
        <end position="216"/>
    </location>
</feature>
<dbReference type="Proteomes" id="UP001500866">
    <property type="component" value="Unassembled WGS sequence"/>
</dbReference>
<proteinExistence type="predicted"/>
<protein>
    <submittedName>
        <fullName evidence="3">Uncharacterized protein</fullName>
    </submittedName>
</protein>
<keyword evidence="2" id="KW-0732">Signal</keyword>
<evidence type="ECO:0000256" key="2">
    <source>
        <dbReference type="SAM" id="SignalP"/>
    </source>
</evidence>
<evidence type="ECO:0000313" key="3">
    <source>
        <dbReference type="EMBL" id="GAA0604649.1"/>
    </source>
</evidence>
<keyword evidence="4" id="KW-1185">Reference proteome</keyword>
<accession>A0ABN1G5U0</accession>
<keyword evidence="1" id="KW-0812">Transmembrane</keyword>
<sequence>MLRKSFFILMSTVLLVGMLPLETLAKTSTDNTKTVYGMGNEYTESQSLKLIKATEIMEDFIVKKGNKLVIDSKAKDVVKPFVYDYFLKGVHKINESVQKGEINLDSIKSNLTTTQTNDSGIIKPMDYTDSHWWGVEWFLSYSEAQHWKNYFSDWSFNWATVAALAGILGAAPASVAAVLMAVGNHYMYREIRDNTSWRGTELTFRWATPWVWAQPR</sequence>
<comment type="caution">
    <text evidence="3">The sequence shown here is derived from an EMBL/GenBank/DDBJ whole genome shotgun (WGS) entry which is preliminary data.</text>
</comment>
<reference evidence="3 4" key="1">
    <citation type="journal article" date="2019" name="Int. J. Syst. Evol. Microbiol.">
        <title>The Global Catalogue of Microorganisms (GCM) 10K type strain sequencing project: providing services to taxonomists for standard genome sequencing and annotation.</title>
        <authorList>
            <consortium name="The Broad Institute Genomics Platform"/>
            <consortium name="The Broad Institute Genome Sequencing Center for Infectious Disease"/>
            <person name="Wu L."/>
            <person name="Ma J."/>
        </authorList>
    </citation>
    <scope>NUCLEOTIDE SEQUENCE [LARGE SCALE GENOMIC DNA]</scope>
    <source>
        <strain evidence="3 4">JCM 15395</strain>
    </source>
</reference>
<feature type="transmembrane region" description="Helical" evidence="1">
    <location>
        <begin position="158"/>
        <end position="182"/>
    </location>
</feature>
<gene>
    <name evidence="3" type="ORF">GCM10009001_22310</name>
</gene>
<dbReference type="RefSeq" id="WP_343813068.1">
    <property type="nucleotide sequence ID" value="NZ_BAAADS010000016.1"/>
</dbReference>
<keyword evidence="1" id="KW-1133">Transmembrane helix</keyword>
<evidence type="ECO:0000313" key="4">
    <source>
        <dbReference type="Proteomes" id="UP001500866"/>
    </source>
</evidence>
<evidence type="ECO:0000256" key="1">
    <source>
        <dbReference type="SAM" id="Phobius"/>
    </source>
</evidence>
<name>A0ABN1G5U0_9BACI</name>
<keyword evidence="1" id="KW-0472">Membrane</keyword>